<dbReference type="SUPFAM" id="SSF53613">
    <property type="entry name" value="Ribokinase-like"/>
    <property type="match status" value="1"/>
</dbReference>
<evidence type="ECO:0000313" key="3">
    <source>
        <dbReference type="Proteomes" id="UP000422569"/>
    </source>
</evidence>
<dbReference type="KEGG" id="mpar:F7D14_18165"/>
<evidence type="ECO:0000259" key="1">
    <source>
        <dbReference type="Pfam" id="PF00294"/>
    </source>
</evidence>
<dbReference type="GO" id="GO:0016301">
    <property type="term" value="F:kinase activity"/>
    <property type="evidence" value="ECO:0007669"/>
    <property type="project" value="UniProtKB-KW"/>
</dbReference>
<reference evidence="2 3" key="1">
    <citation type="submission" date="2019-09" db="EMBL/GenBank/DDBJ databases">
        <title>Isolation and complete genome sequencing of Methylocystis species.</title>
        <authorList>
            <person name="Rumah B.L."/>
            <person name="Stead C.E."/>
            <person name="Stevens B.C."/>
            <person name="Minton N.P."/>
            <person name="Grosse-Honebrink A."/>
            <person name="Zhang Y."/>
        </authorList>
    </citation>
    <scope>NUCLEOTIDE SEQUENCE [LARGE SCALE GENOMIC DNA]</scope>
    <source>
        <strain evidence="2 3">BRCS2</strain>
    </source>
</reference>
<dbReference type="PANTHER" id="PTHR42774:SF3">
    <property type="entry name" value="KETOHEXOKINASE"/>
    <property type="match status" value="1"/>
</dbReference>
<accession>A0A6B8MDY0</accession>
<protein>
    <submittedName>
        <fullName evidence="2">Sugar kinase</fullName>
    </submittedName>
</protein>
<proteinExistence type="predicted"/>
<dbReference type="InterPro" id="IPR052562">
    <property type="entry name" value="Ketohexokinase-related"/>
</dbReference>
<keyword evidence="3" id="KW-1185">Reference proteome</keyword>
<name>A0A6B8MDY0_9HYPH</name>
<evidence type="ECO:0000313" key="2">
    <source>
        <dbReference type="EMBL" id="QGM99779.1"/>
    </source>
</evidence>
<feature type="domain" description="Carbohydrate kinase PfkB" evidence="1">
    <location>
        <begin position="4"/>
        <end position="282"/>
    </location>
</feature>
<dbReference type="Pfam" id="PF00294">
    <property type="entry name" value="PfkB"/>
    <property type="match status" value="1"/>
</dbReference>
<organism evidence="2 3">
    <name type="scientific">Methylocystis parvus</name>
    <dbReference type="NCBI Taxonomy" id="134"/>
    <lineage>
        <taxon>Bacteria</taxon>
        <taxon>Pseudomonadati</taxon>
        <taxon>Pseudomonadota</taxon>
        <taxon>Alphaproteobacteria</taxon>
        <taxon>Hyphomicrobiales</taxon>
        <taxon>Methylocystaceae</taxon>
        <taxon>Methylocystis</taxon>
    </lineage>
</organism>
<dbReference type="PANTHER" id="PTHR42774">
    <property type="entry name" value="PHOSPHOTRANSFERASE SYSTEM TRANSPORT PROTEIN"/>
    <property type="match status" value="1"/>
</dbReference>
<gene>
    <name evidence="2" type="ORF">F7D14_18165</name>
</gene>
<sequence>MDALFIGHAYIDVTMLADEMPAGDEKMVARDYAVSFGGNAVTAGFACAKLGHDVHLLTTQARDWLGHMFAEMADCYGVRVHPRKVARSSLSFVLPNDGKRAILRARDDNYMQPFVRLDISSARVLHLDGHMADAAIHYARAAREGGVLVSIDGGAMRPHIEELFDFVDVAVVSKQLCNQMSFTEGEMLAWLKSKGCRVGAVTVGEKGTFWYGEDGAPQHLPSLHVPSERVIDTSGAGDVFHGAYCASYLDRPDAPWRAHFEFARAASAHKVQHLGNEAGLPTRADIARADEEFSAGAVTEAFV</sequence>
<dbReference type="EMBL" id="CP044331">
    <property type="protein sequence ID" value="QGM99779.1"/>
    <property type="molecule type" value="Genomic_DNA"/>
</dbReference>
<dbReference type="Gene3D" id="3.40.1190.20">
    <property type="match status" value="1"/>
</dbReference>
<keyword evidence="2" id="KW-0418">Kinase</keyword>
<dbReference type="InterPro" id="IPR029056">
    <property type="entry name" value="Ribokinase-like"/>
</dbReference>
<dbReference type="InterPro" id="IPR011611">
    <property type="entry name" value="PfkB_dom"/>
</dbReference>
<dbReference type="AlphaFoldDB" id="A0A6B8MDY0"/>
<keyword evidence="2" id="KW-0808">Transferase</keyword>
<dbReference type="Proteomes" id="UP000422569">
    <property type="component" value="Chromosome"/>
</dbReference>